<organism evidence="2 3">
    <name type="scientific">Panicum virgatum</name>
    <name type="common">Blackwell switchgrass</name>
    <dbReference type="NCBI Taxonomy" id="38727"/>
    <lineage>
        <taxon>Eukaryota</taxon>
        <taxon>Viridiplantae</taxon>
        <taxon>Streptophyta</taxon>
        <taxon>Embryophyta</taxon>
        <taxon>Tracheophyta</taxon>
        <taxon>Spermatophyta</taxon>
        <taxon>Magnoliopsida</taxon>
        <taxon>Liliopsida</taxon>
        <taxon>Poales</taxon>
        <taxon>Poaceae</taxon>
        <taxon>PACMAD clade</taxon>
        <taxon>Panicoideae</taxon>
        <taxon>Panicodae</taxon>
        <taxon>Paniceae</taxon>
        <taxon>Panicinae</taxon>
        <taxon>Panicum</taxon>
        <taxon>Panicum sect. Hiantes</taxon>
    </lineage>
</organism>
<comment type="caution">
    <text evidence="2">The sequence shown here is derived from an EMBL/GenBank/DDBJ whole genome shotgun (WGS) entry which is preliminary data.</text>
</comment>
<reference evidence="2" key="1">
    <citation type="submission" date="2020-05" db="EMBL/GenBank/DDBJ databases">
        <title>WGS assembly of Panicum virgatum.</title>
        <authorList>
            <person name="Lovell J.T."/>
            <person name="Jenkins J."/>
            <person name="Shu S."/>
            <person name="Juenger T.E."/>
            <person name="Schmutz J."/>
        </authorList>
    </citation>
    <scope>NUCLEOTIDE SEQUENCE</scope>
    <source>
        <strain evidence="2">AP13</strain>
    </source>
</reference>
<evidence type="ECO:0000256" key="1">
    <source>
        <dbReference type="SAM" id="MobiDB-lite"/>
    </source>
</evidence>
<accession>A0A8T0P332</accession>
<dbReference type="EMBL" id="CM029053">
    <property type="protein sequence ID" value="KAG2555125.1"/>
    <property type="molecule type" value="Genomic_DNA"/>
</dbReference>
<name>A0A8T0P332_PANVG</name>
<feature type="compositionally biased region" description="Low complexity" evidence="1">
    <location>
        <begin position="202"/>
        <end position="224"/>
    </location>
</feature>
<feature type="region of interest" description="Disordered" evidence="1">
    <location>
        <begin position="246"/>
        <end position="299"/>
    </location>
</feature>
<dbReference type="Proteomes" id="UP000823388">
    <property type="component" value="Chromosome 9K"/>
</dbReference>
<evidence type="ECO:0000313" key="3">
    <source>
        <dbReference type="Proteomes" id="UP000823388"/>
    </source>
</evidence>
<feature type="region of interest" description="Disordered" evidence="1">
    <location>
        <begin position="202"/>
        <end position="227"/>
    </location>
</feature>
<proteinExistence type="predicted"/>
<feature type="compositionally biased region" description="Polar residues" evidence="1">
    <location>
        <begin position="270"/>
        <end position="285"/>
    </location>
</feature>
<protein>
    <submittedName>
        <fullName evidence="2">Uncharacterized protein</fullName>
    </submittedName>
</protein>
<evidence type="ECO:0000313" key="2">
    <source>
        <dbReference type="EMBL" id="KAG2555125.1"/>
    </source>
</evidence>
<feature type="compositionally biased region" description="Low complexity" evidence="1">
    <location>
        <begin position="248"/>
        <end position="262"/>
    </location>
</feature>
<gene>
    <name evidence="2" type="ORF">PVAP13_9KG547846</name>
</gene>
<dbReference type="AlphaFoldDB" id="A0A8T0P332"/>
<sequence length="299" mass="31306">MRLAPAPGLGAGTTAALGAGPSGALLTGEPSGATLALARVFRRRGPDPITLWGPLRTAAGVVGPRLALVMIVLGSTMANRRVLAAWNPRPLWRWTRQRHLRQSLFVSRMRTSPPATRRSGRVTRFASFLAATSWTSWKLISGWLCSRWRLTGAAPVSPLMPCAAPSSASTALMAGAWLSGSSPPSNSSSSSPLRPIAIVRSALGGSPSLPPGSSSGPGLASSGPRQSPCAFGSPLRWRASRLMQRVCAPRGRSSRRPAGSRGWPPHRRTNPTNLCSSSQLGQTTPVGFHAPSLCSSPST</sequence>
<keyword evidence="3" id="KW-1185">Reference proteome</keyword>